<dbReference type="OrthoDB" id="9991317at2759"/>
<feature type="domain" description="CHAT" evidence="1">
    <location>
        <begin position="917"/>
        <end position="1188"/>
    </location>
</feature>
<dbReference type="Gene3D" id="1.25.40.10">
    <property type="entry name" value="Tetratricopeptide repeat domain"/>
    <property type="match status" value="1"/>
</dbReference>
<reference evidence="3" key="1">
    <citation type="journal article" date="2014" name="Proc. Natl. Acad. Sci. U.S.A.">
        <title>Extensive sampling of basidiomycete genomes demonstrates inadequacy of the white-rot/brown-rot paradigm for wood decay fungi.</title>
        <authorList>
            <person name="Riley R."/>
            <person name="Salamov A.A."/>
            <person name="Brown D.W."/>
            <person name="Nagy L.G."/>
            <person name="Floudas D."/>
            <person name="Held B.W."/>
            <person name="Levasseur A."/>
            <person name="Lombard V."/>
            <person name="Morin E."/>
            <person name="Otillar R."/>
            <person name="Lindquist E.A."/>
            <person name="Sun H."/>
            <person name="LaButti K.M."/>
            <person name="Schmutz J."/>
            <person name="Jabbour D."/>
            <person name="Luo H."/>
            <person name="Baker S.E."/>
            <person name="Pisabarro A.G."/>
            <person name="Walton J.D."/>
            <person name="Blanchette R.A."/>
            <person name="Henrissat B."/>
            <person name="Martin F."/>
            <person name="Cullen D."/>
            <person name="Hibbett D.S."/>
            <person name="Grigoriev I.V."/>
        </authorList>
    </citation>
    <scope>NUCLEOTIDE SEQUENCE [LARGE SCALE GENOMIC DNA]</scope>
    <source>
        <strain evidence="3">CBS 339.88</strain>
    </source>
</reference>
<accession>A0A067SD46</accession>
<evidence type="ECO:0000313" key="3">
    <source>
        <dbReference type="Proteomes" id="UP000027222"/>
    </source>
</evidence>
<dbReference type="EMBL" id="KL142406">
    <property type="protein sequence ID" value="KDR68816.1"/>
    <property type="molecule type" value="Genomic_DNA"/>
</dbReference>
<dbReference type="Pfam" id="PF12770">
    <property type="entry name" value="CHAT"/>
    <property type="match status" value="1"/>
</dbReference>
<dbReference type="HOGENOM" id="CLU_001305_0_1_1"/>
<dbReference type="AlphaFoldDB" id="A0A067SD46"/>
<gene>
    <name evidence="2" type="ORF">GALMADRAFT_1031742</name>
</gene>
<dbReference type="Proteomes" id="UP000027222">
    <property type="component" value="Unassembled WGS sequence"/>
</dbReference>
<organism evidence="2 3">
    <name type="scientific">Galerina marginata (strain CBS 339.88)</name>
    <dbReference type="NCBI Taxonomy" id="685588"/>
    <lineage>
        <taxon>Eukaryota</taxon>
        <taxon>Fungi</taxon>
        <taxon>Dikarya</taxon>
        <taxon>Basidiomycota</taxon>
        <taxon>Agaricomycotina</taxon>
        <taxon>Agaricomycetes</taxon>
        <taxon>Agaricomycetidae</taxon>
        <taxon>Agaricales</taxon>
        <taxon>Agaricineae</taxon>
        <taxon>Strophariaceae</taxon>
        <taxon>Galerina</taxon>
    </lineage>
</organism>
<evidence type="ECO:0000313" key="2">
    <source>
        <dbReference type="EMBL" id="KDR68816.1"/>
    </source>
</evidence>
<protein>
    <recommendedName>
        <fullName evidence="1">CHAT domain-containing protein</fullName>
    </recommendedName>
</protein>
<dbReference type="STRING" id="685588.A0A067SD46"/>
<evidence type="ECO:0000259" key="1">
    <source>
        <dbReference type="Pfam" id="PF12770"/>
    </source>
</evidence>
<dbReference type="InterPro" id="IPR024983">
    <property type="entry name" value="CHAT_dom"/>
</dbReference>
<proteinExistence type="predicted"/>
<name>A0A067SD46_GALM3</name>
<sequence length="1213" mass="134854">MGMEWAIMQDLGDMVRVSPTTWKHDGKIKLPLGPAPLNFLISSTSGNSGDLNLPPDEINSFLSSAKNIEIEREVKYYNADPCPSLWIGFTIDLESTMTGLDALLEQHGTTRDPEDFSALLNQLRNSPRLLGYCGDWFDRKFRVSGSVADHSMAISAYELDVCLTPIDDERYLGCVLRAVWAVLTQFNLSDDHAQMLEIHVAEARLQAAIFPLPRGNPYLPALISALGASLDCRFRGTGEVLADPESAIRAVEFIPLDYLKVPANFHNLEDFLAARSTGARNVMEVKPVFPFQPVELSTEGHPNIPLFLTALGNSFHSNQAGVLAETENTISDLQHEVECIPQTDAIMPARLHKLGRLFHSQFRRTGGVADIESAVFRLQRAVELTSPEDVDLPIRLNHLGNSFGSRFICTWNIADINQAISNHQRAIELTPQGHKDLPFFLNNLGESLKLHFIQTGNVEDIDKAISNLLQAVELTPAGDVNLSARLCTTGSALDSRFIRTRDVLDIESSISHLQRAVELTSQGHIDVPLLLVILGSSFGSRFRRTGDVADIERALSHLHHAVKLTPRGIVSMSPQIGLGKSSDPHINHPSTNVSSAIYSFQSAIELLQPEPTIGNPYTQNIKHLEQSISYYRLAALDLVGARSLINQPWTTLSRSVGRVDTMDAWGLSIELLSHISGQEETAYIRRQELITRSRLATIGAAAAFQAGNIETALEMIEQNRCLVWVQLEQLRTSVDELRVQNPHLTHRFQRVVHGLDKFTSLHETENLKAFSQETTAQMITVQDQIQQNMELAQDWPRLIDEIRLLPDFHDFLRPPIASKLLTGLPLDGTVVIFNISTEPQPRCDALALISSADSPLHIPLPTFSYQKAMDLHNSLRGYLSGQHLRMWEVEGGLIQRSTRPKSEKKGKQVAIIYDVLCELWEHVLKPVLAKLNILGDNLPEKSTRPRIWWCPTGPLSFLPIHAAGIYDSEQTRDRLLCTSDFVISSYTPTISALLNRLKSANSVVNSPATRMLLISQPNTPGLPYIPGTKKEVEGMMDEGHVECLLLENAATTTRVIEEMKTCNWVHFACHANQDQVNPLKSGVQLHDRRLNLLEMMKLHMPHADHAFLSACQTSTGDAERSDEAIYIAAGMLTLGYRGVVATMWSIKDATGPEVAEIFYRHILNARCGGSRSGHLDSSRAAYALDESIQNIRKKVGDTEKGLLTWIPYIHLGI</sequence>
<dbReference type="InterPro" id="IPR011990">
    <property type="entry name" value="TPR-like_helical_dom_sf"/>
</dbReference>
<keyword evidence="3" id="KW-1185">Reference proteome</keyword>